<dbReference type="Pfam" id="PF02771">
    <property type="entry name" value="Acyl-CoA_dh_N"/>
    <property type="match status" value="1"/>
</dbReference>
<dbReference type="PANTHER" id="PTHR43884:SF12">
    <property type="entry name" value="ISOVALERYL-COA DEHYDROGENASE, MITOCHONDRIAL-RELATED"/>
    <property type="match status" value="1"/>
</dbReference>
<evidence type="ECO:0000313" key="5">
    <source>
        <dbReference type="Proteomes" id="UP000198852"/>
    </source>
</evidence>
<name>A0A1I6U430_9PSEU</name>
<dbReference type="EMBL" id="FOZX01000009">
    <property type="protein sequence ID" value="SFS96182.1"/>
    <property type="molecule type" value="Genomic_DNA"/>
</dbReference>
<dbReference type="GO" id="GO:0008470">
    <property type="term" value="F:3-methylbutanoyl-CoA dehydrogenase activity"/>
    <property type="evidence" value="ECO:0007669"/>
    <property type="project" value="TreeGrafter"/>
</dbReference>
<dbReference type="SUPFAM" id="SSF56645">
    <property type="entry name" value="Acyl-CoA dehydrogenase NM domain-like"/>
    <property type="match status" value="1"/>
</dbReference>
<dbReference type="PANTHER" id="PTHR43884">
    <property type="entry name" value="ACYL-COA DEHYDROGENASE"/>
    <property type="match status" value="1"/>
</dbReference>
<dbReference type="InterPro" id="IPR037069">
    <property type="entry name" value="AcylCoA_DH/ox_N_sf"/>
</dbReference>
<dbReference type="AlphaFoldDB" id="A0A1I6U430"/>
<dbReference type="Gene3D" id="1.10.540.10">
    <property type="entry name" value="Acyl-CoA dehydrogenase/oxidase, N-terminal domain"/>
    <property type="match status" value="1"/>
</dbReference>
<dbReference type="Gene3D" id="2.40.110.10">
    <property type="entry name" value="Butyryl-CoA Dehydrogenase, subunit A, domain 2"/>
    <property type="match status" value="1"/>
</dbReference>
<dbReference type="InterPro" id="IPR013786">
    <property type="entry name" value="AcylCoA_DH/ox_N"/>
</dbReference>
<organism evidence="4 5">
    <name type="scientific">Saccharopolyspora flava</name>
    <dbReference type="NCBI Taxonomy" id="95161"/>
    <lineage>
        <taxon>Bacteria</taxon>
        <taxon>Bacillati</taxon>
        <taxon>Actinomycetota</taxon>
        <taxon>Actinomycetes</taxon>
        <taxon>Pseudonocardiales</taxon>
        <taxon>Pseudonocardiaceae</taxon>
        <taxon>Saccharopolyspora</taxon>
    </lineage>
</organism>
<keyword evidence="1" id="KW-0560">Oxidoreductase</keyword>
<feature type="domain" description="Acyl-CoA dehydrogenase C-terminal" evidence="3">
    <location>
        <begin position="251"/>
        <end position="386"/>
    </location>
</feature>
<proteinExistence type="predicted"/>
<dbReference type="InterPro" id="IPR036250">
    <property type="entry name" value="AcylCo_DH-like_C"/>
</dbReference>
<dbReference type="SUPFAM" id="SSF47203">
    <property type="entry name" value="Acyl-CoA dehydrogenase C-terminal domain-like"/>
    <property type="match status" value="1"/>
</dbReference>
<dbReference type="Gene3D" id="1.20.140.10">
    <property type="entry name" value="Butyryl-CoA Dehydrogenase, subunit A, domain 3"/>
    <property type="match status" value="1"/>
</dbReference>
<dbReference type="RefSeq" id="WP_093421592.1">
    <property type="nucleotide sequence ID" value="NZ_FOZX01000009.1"/>
</dbReference>
<dbReference type="STRING" id="95161.SAMN05660874_04556"/>
<dbReference type="InterPro" id="IPR046373">
    <property type="entry name" value="Acyl-CoA_Oxase/DH_mid-dom_sf"/>
</dbReference>
<dbReference type="Proteomes" id="UP000198852">
    <property type="component" value="Unassembled WGS sequence"/>
</dbReference>
<feature type="domain" description="Acyl-CoA dehydrogenase/oxidase N-terminal" evidence="2">
    <location>
        <begin position="28"/>
        <end position="110"/>
    </location>
</feature>
<dbReference type="InterPro" id="IPR009100">
    <property type="entry name" value="AcylCoA_DH/oxidase_NM_dom_sf"/>
</dbReference>
<sequence>MDLTEQPVSTEPTPRELVRRAERLRPMLRAQQDEAEARGHYGEDVHRALRDADLYRILTPKRYGGLEFELSAYARVVMEISRGDPATGWCYSLGHNHNLTTAAHWSQRAQDEVFANPAGYFRASHSVAGNVEAVRVDGGYRLTGRSLYQSGVPYSVFVTVNAAVRGSDEVIAAIVPRERVQVLDDWKGPGVLGLRASGSNSVALDDVFVPEHLTCAFDWMEHDYDAPSPGNVLHGNPMYLGPVAAFFHLALVTPMVGAAKAALDCYEEIISTRPMTFPPFELRWEDPHHQADFGMAMSMADAAEGIVIRVCDQYLEHCRDLVERGEPFTMAKDARLYGMVQRAGELAADAVALLYRSAGSSAGRGGHPMERYFRDVSMYRGHISAQYRWSAAKFAQIHFGWRKSPL</sequence>
<dbReference type="GO" id="GO:0004497">
    <property type="term" value="F:monooxygenase activity"/>
    <property type="evidence" value="ECO:0007669"/>
    <property type="project" value="UniProtKB-KW"/>
</dbReference>
<dbReference type="Pfam" id="PF08028">
    <property type="entry name" value="Acyl-CoA_dh_2"/>
    <property type="match status" value="1"/>
</dbReference>
<dbReference type="PIRSF" id="PIRSF016578">
    <property type="entry name" value="HsaA"/>
    <property type="match status" value="1"/>
</dbReference>
<protein>
    <submittedName>
        <fullName evidence="4">3-hydroxy-9,10-secoandrosta-1,3,5(10)-triene-9,17-dione monooxygenase</fullName>
    </submittedName>
</protein>
<dbReference type="OrthoDB" id="3402961at2"/>
<dbReference type="InterPro" id="IPR013107">
    <property type="entry name" value="Acyl-CoA_DH_C"/>
</dbReference>
<keyword evidence="5" id="KW-1185">Reference proteome</keyword>
<reference evidence="5" key="1">
    <citation type="submission" date="2016-10" db="EMBL/GenBank/DDBJ databases">
        <authorList>
            <person name="Varghese N."/>
            <person name="Submissions S."/>
        </authorList>
    </citation>
    <scope>NUCLEOTIDE SEQUENCE [LARGE SCALE GENOMIC DNA]</scope>
    <source>
        <strain evidence="5">DSM 44771</strain>
    </source>
</reference>
<dbReference type="GO" id="GO:0050660">
    <property type="term" value="F:flavin adenine dinucleotide binding"/>
    <property type="evidence" value="ECO:0007669"/>
    <property type="project" value="InterPro"/>
</dbReference>
<keyword evidence="4" id="KW-0503">Monooxygenase</keyword>
<evidence type="ECO:0000259" key="3">
    <source>
        <dbReference type="Pfam" id="PF08028"/>
    </source>
</evidence>
<evidence type="ECO:0000313" key="4">
    <source>
        <dbReference type="EMBL" id="SFS96182.1"/>
    </source>
</evidence>
<dbReference type="GO" id="GO:0006552">
    <property type="term" value="P:L-leucine catabolic process"/>
    <property type="evidence" value="ECO:0007669"/>
    <property type="project" value="TreeGrafter"/>
</dbReference>
<gene>
    <name evidence="4" type="ORF">SAMN05660874_04556</name>
</gene>
<accession>A0A1I6U430</accession>
<evidence type="ECO:0000259" key="2">
    <source>
        <dbReference type="Pfam" id="PF02771"/>
    </source>
</evidence>
<evidence type="ECO:0000256" key="1">
    <source>
        <dbReference type="ARBA" id="ARBA00023002"/>
    </source>
</evidence>